<name>A0A3B0M8U5_9RHOB</name>
<keyword evidence="2" id="KW-0378">Hydrolase</keyword>
<dbReference type="AlphaFoldDB" id="A0A3B0M8U5"/>
<dbReference type="OrthoDB" id="197187at2"/>
<reference evidence="3" key="1">
    <citation type="submission" date="2018-08" db="EMBL/GenBank/DDBJ databases">
        <authorList>
            <person name="Rodrigo-Torres L."/>
            <person name="Arahal R. D."/>
            <person name="Lucena T."/>
        </authorList>
    </citation>
    <scope>NUCLEOTIDE SEQUENCE [LARGE SCALE GENOMIC DNA]</scope>
    <source>
        <strain evidence="3">CECT 7235</strain>
    </source>
</reference>
<keyword evidence="3" id="KW-1185">Reference proteome</keyword>
<dbReference type="CDD" id="cd14738">
    <property type="entry name" value="PAAR_2"/>
    <property type="match status" value="1"/>
</dbReference>
<dbReference type="InterPro" id="IPR008727">
    <property type="entry name" value="PAAR_motif"/>
</dbReference>
<dbReference type="Pfam" id="PF05488">
    <property type="entry name" value="PAAR_motif"/>
    <property type="match status" value="1"/>
</dbReference>
<dbReference type="Gene3D" id="2.60.200.60">
    <property type="match status" value="2"/>
</dbReference>
<dbReference type="GO" id="GO:0016787">
    <property type="term" value="F:hydrolase activity"/>
    <property type="evidence" value="ECO:0007669"/>
    <property type="project" value="UniProtKB-KW"/>
</dbReference>
<organism evidence="2 3">
    <name type="scientific">Roseinatronobacter ekhonensis</name>
    <dbReference type="NCBI Taxonomy" id="254356"/>
    <lineage>
        <taxon>Bacteria</taxon>
        <taxon>Pseudomonadati</taxon>
        <taxon>Pseudomonadota</taxon>
        <taxon>Alphaproteobacteria</taxon>
        <taxon>Rhodobacterales</taxon>
        <taxon>Paracoccaceae</taxon>
        <taxon>Roseinatronobacter</taxon>
    </lineage>
</organism>
<sequence length="159" mass="15777">MRPAARLSDMHVCPMVIPGTPPIPHVGGPIMRGAPTVLIGGMPAARLSDTSLCTPVGIPDPIVSGSATVVISGLPAARLGDSTAHGGKITSGCPTVLIGDGGHSSAARGGTGRGSDGTAQHDTPEAMASGKALRAPQRQARTLRRASASGAAFCELCNP</sequence>
<evidence type="ECO:0000313" key="3">
    <source>
        <dbReference type="Proteomes" id="UP000272908"/>
    </source>
</evidence>
<dbReference type="Proteomes" id="UP000272908">
    <property type="component" value="Unassembled WGS sequence"/>
</dbReference>
<evidence type="ECO:0000313" key="2">
    <source>
        <dbReference type="EMBL" id="SUZ32361.1"/>
    </source>
</evidence>
<proteinExistence type="predicted"/>
<evidence type="ECO:0000256" key="1">
    <source>
        <dbReference type="SAM" id="MobiDB-lite"/>
    </source>
</evidence>
<dbReference type="EMBL" id="UIHC01000019">
    <property type="protein sequence ID" value="SUZ32361.1"/>
    <property type="molecule type" value="Genomic_DNA"/>
</dbReference>
<protein>
    <submittedName>
        <fullName evidence="2">Putative deoxyribonuclease RhsA</fullName>
        <ecNumber evidence="2">3.1.-.-</ecNumber>
    </submittedName>
</protein>
<accession>A0A3B0M8U5</accession>
<gene>
    <name evidence="2" type="primary">rhsA</name>
    <name evidence="2" type="ORF">ROE7235_02117</name>
</gene>
<feature type="region of interest" description="Disordered" evidence="1">
    <location>
        <begin position="100"/>
        <end position="137"/>
    </location>
</feature>
<dbReference type="EC" id="3.1.-.-" evidence="2"/>